<sequence>MEGQRGRRLAGEERGEADRRSSGGWRAPGGLQRGKQRRVSGSGLWRAAGERRRSGRERSRPSRAGAATSELSHEDAEVDVVLGRPQRRRLRLRRDGA</sequence>
<feature type="compositionally biased region" description="Basic and acidic residues" evidence="1">
    <location>
        <begin position="48"/>
        <end position="60"/>
    </location>
</feature>
<evidence type="ECO:0000313" key="2">
    <source>
        <dbReference type="EnsemblPlants" id="OGLUM05G21350.1"/>
    </source>
</evidence>
<proteinExistence type="predicted"/>
<name>A0A0E0A0N7_9ORYZ</name>
<evidence type="ECO:0000313" key="3">
    <source>
        <dbReference type="Proteomes" id="UP000026961"/>
    </source>
</evidence>
<accession>A0A0E0A0N7</accession>
<reference evidence="2" key="1">
    <citation type="submission" date="2015-04" db="UniProtKB">
        <authorList>
            <consortium name="EnsemblPlants"/>
        </authorList>
    </citation>
    <scope>IDENTIFICATION</scope>
</reference>
<dbReference type="Gramene" id="OGLUM05G21350.1">
    <property type="protein sequence ID" value="OGLUM05G21350.1"/>
    <property type="gene ID" value="OGLUM05G21350"/>
</dbReference>
<reference evidence="2" key="2">
    <citation type="submission" date="2018-05" db="EMBL/GenBank/DDBJ databases">
        <title>OgluRS3 (Oryza glumaepatula Reference Sequence Version 3).</title>
        <authorList>
            <person name="Zhang J."/>
            <person name="Kudrna D."/>
            <person name="Lee S."/>
            <person name="Talag J."/>
            <person name="Welchert J."/>
            <person name="Wing R.A."/>
        </authorList>
    </citation>
    <scope>NUCLEOTIDE SEQUENCE [LARGE SCALE GENOMIC DNA]</scope>
</reference>
<keyword evidence="3" id="KW-1185">Reference proteome</keyword>
<dbReference type="HOGENOM" id="CLU_2350190_0_0_1"/>
<feature type="region of interest" description="Disordered" evidence="1">
    <location>
        <begin position="1"/>
        <end position="78"/>
    </location>
</feature>
<organism evidence="2">
    <name type="scientific">Oryza glumipatula</name>
    <dbReference type="NCBI Taxonomy" id="40148"/>
    <lineage>
        <taxon>Eukaryota</taxon>
        <taxon>Viridiplantae</taxon>
        <taxon>Streptophyta</taxon>
        <taxon>Embryophyta</taxon>
        <taxon>Tracheophyta</taxon>
        <taxon>Spermatophyta</taxon>
        <taxon>Magnoliopsida</taxon>
        <taxon>Liliopsida</taxon>
        <taxon>Poales</taxon>
        <taxon>Poaceae</taxon>
        <taxon>BOP clade</taxon>
        <taxon>Oryzoideae</taxon>
        <taxon>Oryzeae</taxon>
        <taxon>Oryzinae</taxon>
        <taxon>Oryza</taxon>
    </lineage>
</organism>
<evidence type="ECO:0000256" key="1">
    <source>
        <dbReference type="SAM" id="MobiDB-lite"/>
    </source>
</evidence>
<feature type="compositionally biased region" description="Basic and acidic residues" evidence="1">
    <location>
        <begin position="9"/>
        <end position="21"/>
    </location>
</feature>
<dbReference type="EnsemblPlants" id="OGLUM05G21350.1">
    <property type="protein sequence ID" value="OGLUM05G21350.1"/>
    <property type="gene ID" value="OGLUM05G21350"/>
</dbReference>
<protein>
    <submittedName>
        <fullName evidence="2">Uncharacterized protein</fullName>
    </submittedName>
</protein>
<dbReference type="AlphaFoldDB" id="A0A0E0A0N7"/>
<dbReference type="Proteomes" id="UP000026961">
    <property type="component" value="Chromosome 5"/>
</dbReference>